<evidence type="ECO:0000313" key="1">
    <source>
        <dbReference type="EMBL" id="MCI31623.1"/>
    </source>
</evidence>
<sequence length="68" mass="7579">MKARVFDNVSAKLEKEELIKKYPSLKGKSREEMGLSAFKGTIIKSVLAGLEITISKAHFAKLLEVNDQ</sequence>
<feature type="non-terminal residue" evidence="1">
    <location>
        <position position="68"/>
    </location>
</feature>
<accession>A0A392R4W5</accession>
<comment type="caution">
    <text evidence="1">The sequence shown here is derived from an EMBL/GenBank/DDBJ whole genome shotgun (WGS) entry which is preliminary data.</text>
</comment>
<keyword evidence="2" id="KW-1185">Reference proteome</keyword>
<keyword evidence="1" id="KW-0687">Ribonucleoprotein</keyword>
<dbReference type="AlphaFoldDB" id="A0A392R4W5"/>
<protein>
    <submittedName>
        <fullName evidence="1">60S ribosomal protein L24</fullName>
    </submittedName>
</protein>
<proteinExistence type="predicted"/>
<name>A0A392R4W5_9FABA</name>
<keyword evidence="1" id="KW-0689">Ribosomal protein</keyword>
<dbReference type="GO" id="GO:0005840">
    <property type="term" value="C:ribosome"/>
    <property type="evidence" value="ECO:0007669"/>
    <property type="project" value="UniProtKB-KW"/>
</dbReference>
<dbReference type="EMBL" id="LXQA010188570">
    <property type="protein sequence ID" value="MCI31623.1"/>
    <property type="molecule type" value="Genomic_DNA"/>
</dbReference>
<dbReference type="Proteomes" id="UP000265520">
    <property type="component" value="Unassembled WGS sequence"/>
</dbReference>
<organism evidence="1 2">
    <name type="scientific">Trifolium medium</name>
    <dbReference type="NCBI Taxonomy" id="97028"/>
    <lineage>
        <taxon>Eukaryota</taxon>
        <taxon>Viridiplantae</taxon>
        <taxon>Streptophyta</taxon>
        <taxon>Embryophyta</taxon>
        <taxon>Tracheophyta</taxon>
        <taxon>Spermatophyta</taxon>
        <taxon>Magnoliopsida</taxon>
        <taxon>eudicotyledons</taxon>
        <taxon>Gunneridae</taxon>
        <taxon>Pentapetalae</taxon>
        <taxon>rosids</taxon>
        <taxon>fabids</taxon>
        <taxon>Fabales</taxon>
        <taxon>Fabaceae</taxon>
        <taxon>Papilionoideae</taxon>
        <taxon>50 kb inversion clade</taxon>
        <taxon>NPAAA clade</taxon>
        <taxon>Hologalegina</taxon>
        <taxon>IRL clade</taxon>
        <taxon>Trifolieae</taxon>
        <taxon>Trifolium</taxon>
    </lineage>
</organism>
<evidence type="ECO:0000313" key="2">
    <source>
        <dbReference type="Proteomes" id="UP000265520"/>
    </source>
</evidence>
<reference evidence="1 2" key="1">
    <citation type="journal article" date="2018" name="Front. Plant Sci.">
        <title>Red Clover (Trifolium pratense) and Zigzag Clover (T. medium) - A Picture of Genomic Similarities and Differences.</title>
        <authorList>
            <person name="Dluhosova J."/>
            <person name="Istvanek J."/>
            <person name="Nedelnik J."/>
            <person name="Repkova J."/>
        </authorList>
    </citation>
    <scope>NUCLEOTIDE SEQUENCE [LARGE SCALE GENOMIC DNA]</scope>
    <source>
        <strain evidence="2">cv. 10/8</strain>
        <tissue evidence="1">Leaf</tissue>
    </source>
</reference>